<comment type="similarity">
    <text evidence="1">Belongs to the transferase hexapeptide repeat family.</text>
</comment>
<evidence type="ECO:0000313" key="3">
    <source>
        <dbReference type="EMBL" id="HJA99148.1"/>
    </source>
</evidence>
<dbReference type="InterPro" id="IPR011004">
    <property type="entry name" value="Trimer_LpxA-like_sf"/>
</dbReference>
<protein>
    <recommendedName>
        <fullName evidence="5">Acetyltransferase</fullName>
    </recommendedName>
</protein>
<accession>A0A9D2L4L1</accession>
<reference evidence="3" key="2">
    <citation type="submission" date="2021-04" db="EMBL/GenBank/DDBJ databases">
        <authorList>
            <person name="Gilroy R."/>
        </authorList>
    </citation>
    <scope>NUCLEOTIDE SEQUENCE</scope>
    <source>
        <strain evidence="3">CHK169-11906</strain>
    </source>
</reference>
<comment type="caution">
    <text evidence="3">The sequence shown here is derived from an EMBL/GenBank/DDBJ whole genome shotgun (WGS) entry which is preliminary data.</text>
</comment>
<reference evidence="3" key="1">
    <citation type="journal article" date="2021" name="PeerJ">
        <title>Extensive microbial diversity within the chicken gut microbiome revealed by metagenomics and culture.</title>
        <authorList>
            <person name="Gilroy R."/>
            <person name="Ravi A."/>
            <person name="Getino M."/>
            <person name="Pursley I."/>
            <person name="Horton D.L."/>
            <person name="Alikhan N.F."/>
            <person name="Baker D."/>
            <person name="Gharbi K."/>
            <person name="Hall N."/>
            <person name="Watson M."/>
            <person name="Adriaenssens E.M."/>
            <person name="Foster-Nyarko E."/>
            <person name="Jarju S."/>
            <person name="Secka A."/>
            <person name="Antonio M."/>
            <person name="Oren A."/>
            <person name="Chaudhuri R.R."/>
            <person name="La Ragione R."/>
            <person name="Hildebrand F."/>
            <person name="Pallen M.J."/>
        </authorList>
    </citation>
    <scope>NUCLEOTIDE SEQUENCE</scope>
    <source>
        <strain evidence="3">CHK169-11906</strain>
    </source>
</reference>
<dbReference type="SUPFAM" id="SSF51161">
    <property type="entry name" value="Trimeric LpxA-like enzymes"/>
    <property type="match status" value="1"/>
</dbReference>
<dbReference type="Pfam" id="PF00132">
    <property type="entry name" value="Hexapep"/>
    <property type="match status" value="1"/>
</dbReference>
<keyword evidence="2" id="KW-0808">Transferase</keyword>
<organism evidence="3 4">
    <name type="scientific">Candidatus Alistipes avicola</name>
    <dbReference type="NCBI Taxonomy" id="2838432"/>
    <lineage>
        <taxon>Bacteria</taxon>
        <taxon>Pseudomonadati</taxon>
        <taxon>Bacteroidota</taxon>
        <taxon>Bacteroidia</taxon>
        <taxon>Bacteroidales</taxon>
        <taxon>Rikenellaceae</taxon>
        <taxon>Alistipes</taxon>
    </lineage>
</organism>
<dbReference type="PANTHER" id="PTHR23416:SF23">
    <property type="entry name" value="ACETYLTRANSFERASE C18B11.09C-RELATED"/>
    <property type="match status" value="1"/>
</dbReference>
<dbReference type="GO" id="GO:0008374">
    <property type="term" value="F:O-acyltransferase activity"/>
    <property type="evidence" value="ECO:0007669"/>
    <property type="project" value="TreeGrafter"/>
</dbReference>
<dbReference type="GO" id="GO:0005829">
    <property type="term" value="C:cytosol"/>
    <property type="evidence" value="ECO:0007669"/>
    <property type="project" value="TreeGrafter"/>
</dbReference>
<sequence>MSELCLGENAIIGVSHLIDMTESVYIGDHSILAGCGSQLWTHGFYHSKQGPARWRVDGGIRIGNNVYVGSRCLICSGVSICDSVTMGAGTVISKSLVQPGLYVNQALRYIAFDPDRAIGKFRKVSEGIYERE</sequence>
<evidence type="ECO:0000256" key="1">
    <source>
        <dbReference type="ARBA" id="ARBA00007274"/>
    </source>
</evidence>
<dbReference type="EMBL" id="DWYR01000016">
    <property type="protein sequence ID" value="HJA99148.1"/>
    <property type="molecule type" value="Genomic_DNA"/>
</dbReference>
<dbReference type="AlphaFoldDB" id="A0A9D2L4L1"/>
<dbReference type="Gene3D" id="2.160.10.10">
    <property type="entry name" value="Hexapeptide repeat proteins"/>
    <property type="match status" value="1"/>
</dbReference>
<evidence type="ECO:0000313" key="4">
    <source>
        <dbReference type="Proteomes" id="UP000824259"/>
    </source>
</evidence>
<proteinExistence type="inferred from homology"/>
<dbReference type="InterPro" id="IPR051159">
    <property type="entry name" value="Hexapeptide_acetyltransf"/>
</dbReference>
<gene>
    <name evidence="3" type="ORF">H9779_06085</name>
</gene>
<name>A0A9D2L4L1_9BACT</name>
<dbReference type="Proteomes" id="UP000824259">
    <property type="component" value="Unassembled WGS sequence"/>
</dbReference>
<evidence type="ECO:0000256" key="2">
    <source>
        <dbReference type="ARBA" id="ARBA00022679"/>
    </source>
</evidence>
<dbReference type="InterPro" id="IPR001451">
    <property type="entry name" value="Hexapep"/>
</dbReference>
<dbReference type="PANTHER" id="PTHR23416">
    <property type="entry name" value="SIALIC ACID SYNTHASE-RELATED"/>
    <property type="match status" value="1"/>
</dbReference>
<evidence type="ECO:0008006" key="5">
    <source>
        <dbReference type="Google" id="ProtNLM"/>
    </source>
</evidence>